<dbReference type="Proteomes" id="UP000319663">
    <property type="component" value="Unassembled WGS sequence"/>
</dbReference>
<organism evidence="2 3">
    <name type="scientific">Monascus purpureus</name>
    <name type="common">Red mold</name>
    <name type="synonym">Monascus anka</name>
    <dbReference type="NCBI Taxonomy" id="5098"/>
    <lineage>
        <taxon>Eukaryota</taxon>
        <taxon>Fungi</taxon>
        <taxon>Dikarya</taxon>
        <taxon>Ascomycota</taxon>
        <taxon>Pezizomycotina</taxon>
        <taxon>Eurotiomycetes</taxon>
        <taxon>Eurotiomycetidae</taxon>
        <taxon>Eurotiales</taxon>
        <taxon>Aspergillaceae</taxon>
        <taxon>Monascus</taxon>
    </lineage>
</organism>
<protein>
    <submittedName>
        <fullName evidence="2">Uncharacterized protein</fullName>
    </submittedName>
</protein>
<dbReference type="OrthoDB" id="4449395at2759"/>
<comment type="caution">
    <text evidence="2">The sequence shown here is derived from an EMBL/GenBank/DDBJ whole genome shotgun (WGS) entry which is preliminary data.</text>
</comment>
<accession>A0A507R4G5</accession>
<feature type="signal peptide" evidence="1">
    <location>
        <begin position="1"/>
        <end position="18"/>
    </location>
</feature>
<keyword evidence="1" id="KW-0732">Signal</keyword>
<evidence type="ECO:0000313" key="2">
    <source>
        <dbReference type="EMBL" id="TQB75743.1"/>
    </source>
</evidence>
<proteinExistence type="predicted"/>
<evidence type="ECO:0000256" key="1">
    <source>
        <dbReference type="SAM" id="SignalP"/>
    </source>
</evidence>
<sequence length="399" mass="44897">MVGGFLAWLLALFSPLGTLSPPPIPVQEQLSPGHPHAVPPGRWDEIITGVYGVPALLKIHDRDGIVKWTWGRSDVTQPLPPQIKRCLYSNANDATELKWIRNGTSVAAIYSNLVLIINHTPDNPATDKQITFAVCRENEFLWNAHTLELLPGNRVAVATTGQRPWDGILVYDATIGNPLVDDPPILQNITGLRAIHGMIWDETEQMLWAVGTDAAADGSDNIPAYGTLQGYPFDATTGTLRKDDSIRYRYAQPYDQDTEWGQGYSWWVGPHDLVPVPHERKFLISDDRDLRSFDLTTRQFTEEGEALTQTYLRGFEVTSNDRHGYNREGQYEELPRGDLKSFSLAPDGSFLYVQSLWREFRGNHTNMVVNGVKQDINEGDAIYRSRWFGDIPGWPKPVT</sequence>
<feature type="chain" id="PRO_5021201225" evidence="1">
    <location>
        <begin position="19"/>
        <end position="399"/>
    </location>
</feature>
<evidence type="ECO:0000313" key="3">
    <source>
        <dbReference type="Proteomes" id="UP000319663"/>
    </source>
</evidence>
<reference evidence="2 3" key="1">
    <citation type="submission" date="2019-06" db="EMBL/GenBank/DDBJ databases">
        <title>Wine fermentation using esterase from Monascus purpureus.</title>
        <authorList>
            <person name="Geng C."/>
            <person name="Zhang Y."/>
        </authorList>
    </citation>
    <scope>NUCLEOTIDE SEQUENCE [LARGE SCALE GENOMIC DNA]</scope>
    <source>
        <strain evidence="2">HQ1</strain>
    </source>
</reference>
<dbReference type="SUPFAM" id="SSF50952">
    <property type="entry name" value="Soluble quinoprotein glucose dehydrogenase"/>
    <property type="match status" value="1"/>
</dbReference>
<keyword evidence="3" id="KW-1185">Reference proteome</keyword>
<dbReference type="AlphaFoldDB" id="A0A507R4G5"/>
<gene>
    <name evidence="2" type="ORF">MPDQ_002043</name>
</gene>
<dbReference type="STRING" id="5098.A0A507R4G5"/>
<dbReference type="EMBL" id="VIFY01000016">
    <property type="protein sequence ID" value="TQB75743.1"/>
    <property type="molecule type" value="Genomic_DNA"/>
</dbReference>
<dbReference type="InterPro" id="IPR011041">
    <property type="entry name" value="Quinoprot_gluc/sorb_DH_b-prop"/>
</dbReference>
<name>A0A507R4G5_MONPU</name>